<dbReference type="SUPFAM" id="SSF48230">
    <property type="entry name" value="Chondroitin AC/alginate lyase"/>
    <property type="match status" value="1"/>
</dbReference>
<dbReference type="Pfam" id="PF05426">
    <property type="entry name" value="Alginate_lyase"/>
    <property type="match status" value="1"/>
</dbReference>
<dbReference type="AlphaFoldDB" id="A0A014MXX4"/>
<feature type="domain" description="Alginate lyase" evidence="4">
    <location>
        <begin position="77"/>
        <end position="330"/>
    </location>
</feature>
<keyword evidence="2 5" id="KW-0456">Lyase</keyword>
<dbReference type="InterPro" id="IPR008397">
    <property type="entry name" value="Alginate_lyase_dom"/>
</dbReference>
<evidence type="ECO:0000313" key="6">
    <source>
        <dbReference type="Proteomes" id="UP000030151"/>
    </source>
</evidence>
<feature type="signal peptide" evidence="3">
    <location>
        <begin position="1"/>
        <end position="18"/>
    </location>
</feature>
<dbReference type="EMBL" id="JELW01000050">
    <property type="protein sequence ID" value="EXU96379.1"/>
    <property type="molecule type" value="Genomic_DNA"/>
</dbReference>
<name>A0A014MXX4_9HYPO</name>
<evidence type="ECO:0000256" key="3">
    <source>
        <dbReference type="SAM" id="SignalP"/>
    </source>
</evidence>
<evidence type="ECO:0000256" key="1">
    <source>
        <dbReference type="ARBA" id="ARBA00022729"/>
    </source>
</evidence>
<organism evidence="5 6">
    <name type="scientific">Metarhizium robertsii</name>
    <dbReference type="NCBI Taxonomy" id="568076"/>
    <lineage>
        <taxon>Eukaryota</taxon>
        <taxon>Fungi</taxon>
        <taxon>Dikarya</taxon>
        <taxon>Ascomycota</taxon>
        <taxon>Pezizomycotina</taxon>
        <taxon>Sordariomycetes</taxon>
        <taxon>Hypocreomycetidae</taxon>
        <taxon>Hypocreales</taxon>
        <taxon>Clavicipitaceae</taxon>
        <taxon>Metarhizium</taxon>
    </lineage>
</organism>
<dbReference type="GO" id="GO:0042597">
    <property type="term" value="C:periplasmic space"/>
    <property type="evidence" value="ECO:0007669"/>
    <property type="project" value="InterPro"/>
</dbReference>
<gene>
    <name evidence="5" type="ORF">X797_010496</name>
</gene>
<dbReference type="Gene3D" id="1.50.10.100">
    <property type="entry name" value="Chondroitin AC/alginate lyase"/>
    <property type="match status" value="1"/>
</dbReference>
<keyword evidence="1 3" id="KW-0732">Signal</keyword>
<dbReference type="eggNOG" id="ENOG502SHBT">
    <property type="taxonomic scope" value="Eukaryota"/>
</dbReference>
<sequence length="403" mass="45169">MILGVFLAILALSVGLNGHVIQQHASDSTEANLDSRAPGMKFVHPGVFVDRPQLRRMRSMVKDGQQPWSNAYTAMMKHPYARVTDPKPRENVNCGAYSKPDNGCTDERRDAMAAYTNALAWFTKKDQAKADVAISIMNAWANTIKEHTGGNAPLQAAWAASLWARAGEIIRYSGAGWKEEDIATFSTMLKKVYLPIVQNGSDKPNNWELILMEASISIAVFVHNRAVYKSSLERFINSASYYVYLKSDGSEPLLPPGMTRETLLKRWWWGQDTFQEDGMVMETCRDLMHSSYGIASISHVAETVRIQGRDLYSEDTGNRLRHALEFLTKYDNKRGTEQAPDWLCNGNVTKNIKDMTEPGYSNLSDKYDMPNTKQFTAAARPAHADSLFIAWETLTHATGEVDV</sequence>
<evidence type="ECO:0000313" key="5">
    <source>
        <dbReference type="EMBL" id="EXU96379.1"/>
    </source>
</evidence>
<dbReference type="HOGENOM" id="CLU_038125_3_0_1"/>
<dbReference type="OrthoDB" id="5302720at2759"/>
<evidence type="ECO:0000259" key="4">
    <source>
        <dbReference type="Pfam" id="PF05426"/>
    </source>
</evidence>
<reference evidence="5 6" key="1">
    <citation type="submission" date="2014-02" db="EMBL/GenBank/DDBJ databases">
        <title>The genome sequence of the entomopathogenic fungus Metarhizium robertsii ARSEF 2575.</title>
        <authorList>
            <person name="Giuliano Garisto Donzelli B."/>
            <person name="Roe B.A."/>
            <person name="Macmil S.L."/>
            <person name="Krasnoff S.B."/>
            <person name="Gibson D.M."/>
        </authorList>
    </citation>
    <scope>NUCLEOTIDE SEQUENCE [LARGE SCALE GENOMIC DNA]</scope>
    <source>
        <strain evidence="5 6">ARSEF 2575</strain>
    </source>
</reference>
<evidence type="ECO:0000256" key="2">
    <source>
        <dbReference type="ARBA" id="ARBA00023239"/>
    </source>
</evidence>
<feature type="chain" id="PRO_5001472525" evidence="3">
    <location>
        <begin position="19"/>
        <end position="403"/>
    </location>
</feature>
<proteinExistence type="predicted"/>
<dbReference type="GO" id="GO:0016829">
    <property type="term" value="F:lyase activity"/>
    <property type="evidence" value="ECO:0007669"/>
    <property type="project" value="UniProtKB-KW"/>
</dbReference>
<accession>A0A014MXX4</accession>
<protein>
    <submittedName>
        <fullName evidence="5">Alginate lyase A1-III domain protein</fullName>
    </submittedName>
</protein>
<comment type="caution">
    <text evidence="5">The sequence shown here is derived from an EMBL/GenBank/DDBJ whole genome shotgun (WGS) entry which is preliminary data.</text>
</comment>
<dbReference type="InterPro" id="IPR008929">
    <property type="entry name" value="Chondroitin_lyas"/>
</dbReference>
<dbReference type="Proteomes" id="UP000030151">
    <property type="component" value="Unassembled WGS sequence"/>
</dbReference>